<organism evidence="3 4">
    <name type="scientific">Brooklawnia cerclae</name>
    <dbReference type="NCBI Taxonomy" id="349934"/>
    <lineage>
        <taxon>Bacteria</taxon>
        <taxon>Bacillati</taxon>
        <taxon>Actinomycetota</taxon>
        <taxon>Actinomycetes</taxon>
        <taxon>Propionibacteriales</taxon>
        <taxon>Propionibacteriaceae</taxon>
        <taxon>Brooklawnia</taxon>
    </lineage>
</organism>
<feature type="transmembrane region" description="Helical" evidence="2">
    <location>
        <begin position="51"/>
        <end position="69"/>
    </location>
</feature>
<evidence type="ECO:0000256" key="1">
    <source>
        <dbReference type="SAM" id="MobiDB-lite"/>
    </source>
</evidence>
<feature type="transmembrane region" description="Helical" evidence="2">
    <location>
        <begin position="368"/>
        <end position="395"/>
    </location>
</feature>
<feature type="transmembrane region" description="Helical" evidence="2">
    <location>
        <begin position="246"/>
        <end position="266"/>
    </location>
</feature>
<feature type="compositionally biased region" description="Basic and acidic residues" evidence="1">
    <location>
        <begin position="410"/>
        <end position="422"/>
    </location>
</feature>
<keyword evidence="2" id="KW-1133">Transmembrane helix</keyword>
<feature type="transmembrane region" description="Helical" evidence="2">
    <location>
        <begin position="136"/>
        <end position="159"/>
    </location>
</feature>
<dbReference type="RefSeq" id="WP_167166176.1">
    <property type="nucleotide sequence ID" value="NZ_BAAAOO010000015.1"/>
</dbReference>
<feature type="region of interest" description="Disordered" evidence="1">
    <location>
        <begin position="397"/>
        <end position="422"/>
    </location>
</feature>
<name>A0ABX0SIK0_9ACTN</name>
<evidence type="ECO:0000256" key="2">
    <source>
        <dbReference type="SAM" id="Phobius"/>
    </source>
</evidence>
<feature type="transmembrane region" description="Helical" evidence="2">
    <location>
        <begin position="334"/>
        <end position="356"/>
    </location>
</feature>
<dbReference type="Proteomes" id="UP000749311">
    <property type="component" value="Unassembled WGS sequence"/>
</dbReference>
<comment type="caution">
    <text evidence="3">The sequence shown here is derived from an EMBL/GenBank/DDBJ whole genome shotgun (WGS) entry which is preliminary data.</text>
</comment>
<sequence length="422" mass="44962">MLQVLAACLLGTVGLLLLVTYRSDRLAALVATFEICAYILVPTFYLGPVTSLRSFLLASTVGMTIVLLARRHIASARVMGAWLYLAYFFAILTASVLNLGHSNLGLYVNAMVPGMAVLLAALCADVFERQIILRNLVLLAGLEAAYAVGEAVGVLPRLWSNTVVYPHQLVTGLTRAEGTLGHPLMLAFLLLVALSFSLRGFGSPGPMRLILVPLLLAGLFATGSRSGLVIAIIFMIFTIGRGFTRVVFGVLVFIGLVAFLVITGFFEGNVVSNFLSGDSVGHRSGALEAVPGLLTHQPFLNVMLGNGFYSASSVFQAGLLQSGTFYAIDNQFVLTLVEGGVVTVVLLASFMTRILLVGKKSRLPIMAILFFFFTFDLLAWSVGSAVVGLVAAVALSSPSGDSAEGNQKSLVEREFHTFPRSS</sequence>
<keyword evidence="2" id="KW-0472">Membrane</keyword>
<feature type="transmembrane region" description="Helical" evidence="2">
    <location>
        <begin position="210"/>
        <end position="240"/>
    </location>
</feature>
<reference evidence="3 4" key="1">
    <citation type="submission" date="2020-02" db="EMBL/GenBank/DDBJ databases">
        <title>Sequencing the genomes of 1000 actinobacteria strains.</title>
        <authorList>
            <person name="Klenk H.-P."/>
        </authorList>
    </citation>
    <scope>NUCLEOTIDE SEQUENCE [LARGE SCALE GENOMIC DNA]</scope>
    <source>
        <strain evidence="3 4">DSM 19609</strain>
    </source>
</reference>
<gene>
    <name evidence="3" type="ORF">FB473_001540</name>
</gene>
<evidence type="ECO:0000313" key="4">
    <source>
        <dbReference type="Proteomes" id="UP000749311"/>
    </source>
</evidence>
<feature type="transmembrane region" description="Helical" evidence="2">
    <location>
        <begin position="81"/>
        <end position="100"/>
    </location>
</feature>
<feature type="transmembrane region" description="Helical" evidence="2">
    <location>
        <begin position="179"/>
        <end position="198"/>
    </location>
</feature>
<evidence type="ECO:0000313" key="3">
    <source>
        <dbReference type="EMBL" id="NIH56895.1"/>
    </source>
</evidence>
<protein>
    <submittedName>
        <fullName evidence="3">Uncharacterized protein</fullName>
    </submittedName>
</protein>
<feature type="transmembrane region" description="Helical" evidence="2">
    <location>
        <begin position="106"/>
        <end position="124"/>
    </location>
</feature>
<accession>A0ABX0SIK0</accession>
<dbReference type="EMBL" id="JAAMOZ010000001">
    <property type="protein sequence ID" value="NIH56895.1"/>
    <property type="molecule type" value="Genomic_DNA"/>
</dbReference>
<keyword evidence="4" id="KW-1185">Reference proteome</keyword>
<proteinExistence type="predicted"/>
<keyword evidence="2" id="KW-0812">Transmembrane</keyword>